<dbReference type="Pfam" id="PF07732">
    <property type="entry name" value="Cu-oxidase_3"/>
    <property type="match status" value="1"/>
</dbReference>
<dbReference type="GO" id="GO:0033215">
    <property type="term" value="P:reductive iron assimilation"/>
    <property type="evidence" value="ECO:0007669"/>
    <property type="project" value="TreeGrafter"/>
</dbReference>
<feature type="domain" description="Plastocyanin-like" evidence="5">
    <location>
        <begin position="150"/>
        <end position="285"/>
    </location>
</feature>
<dbReference type="GO" id="GO:0033573">
    <property type="term" value="C:high-affinity iron permease complex"/>
    <property type="evidence" value="ECO:0007669"/>
    <property type="project" value="TreeGrafter"/>
</dbReference>
<evidence type="ECO:0000256" key="3">
    <source>
        <dbReference type="ARBA" id="ARBA00023008"/>
    </source>
</evidence>
<evidence type="ECO:0000256" key="4">
    <source>
        <dbReference type="SAM" id="SignalP"/>
    </source>
</evidence>
<evidence type="ECO:0000313" key="8">
    <source>
        <dbReference type="EMBL" id="KAJ3048017.1"/>
    </source>
</evidence>
<feature type="domain" description="Plastocyanin-like" evidence="7">
    <location>
        <begin position="32"/>
        <end position="142"/>
    </location>
</feature>
<dbReference type="GO" id="GO:0005507">
    <property type="term" value="F:copper ion binding"/>
    <property type="evidence" value="ECO:0007669"/>
    <property type="project" value="InterPro"/>
</dbReference>
<keyword evidence="9" id="KW-1185">Reference proteome</keyword>
<dbReference type="InterPro" id="IPR044130">
    <property type="entry name" value="CuRO_2_Fet3-like"/>
</dbReference>
<evidence type="ECO:0000256" key="1">
    <source>
        <dbReference type="ARBA" id="ARBA00010609"/>
    </source>
</evidence>
<gene>
    <name evidence="8" type="ORF">HK097_010963</name>
</gene>
<dbReference type="AlphaFoldDB" id="A0AAD5X3E4"/>
<feature type="non-terminal residue" evidence="8">
    <location>
        <position position="1"/>
    </location>
</feature>
<dbReference type="Pfam" id="PF00394">
    <property type="entry name" value="Cu-oxidase"/>
    <property type="match status" value="1"/>
</dbReference>
<dbReference type="EMBL" id="JADGJD010000861">
    <property type="protein sequence ID" value="KAJ3048017.1"/>
    <property type="molecule type" value="Genomic_DNA"/>
</dbReference>
<feature type="signal peptide" evidence="4">
    <location>
        <begin position="1"/>
        <end position="19"/>
    </location>
</feature>
<dbReference type="Proteomes" id="UP001212841">
    <property type="component" value="Unassembled WGS sequence"/>
</dbReference>
<dbReference type="InterPro" id="IPR011706">
    <property type="entry name" value="Cu-oxidase_C"/>
</dbReference>
<evidence type="ECO:0000259" key="6">
    <source>
        <dbReference type="Pfam" id="PF07731"/>
    </source>
</evidence>
<comment type="caution">
    <text evidence="8">The sequence shown here is derived from an EMBL/GenBank/DDBJ whole genome shotgun (WGS) entry which is preliminary data.</text>
</comment>
<dbReference type="InterPro" id="IPR001117">
    <property type="entry name" value="Cu-oxidase_2nd"/>
</dbReference>
<evidence type="ECO:0000313" key="9">
    <source>
        <dbReference type="Proteomes" id="UP001212841"/>
    </source>
</evidence>
<dbReference type="Pfam" id="PF07731">
    <property type="entry name" value="Cu-oxidase_2"/>
    <property type="match status" value="1"/>
</dbReference>
<proteinExistence type="inferred from homology"/>
<feature type="domain" description="Plastocyanin-like" evidence="6">
    <location>
        <begin position="367"/>
        <end position="470"/>
    </location>
</feature>
<dbReference type="Gene3D" id="2.60.40.420">
    <property type="entry name" value="Cupredoxins - blue copper proteins"/>
    <property type="match status" value="3"/>
</dbReference>
<sequence length="470" mass="52359">MVSSKISSLILLAASASSAVVTHNFDVGYVSNVNADGLKERRVISVNGVWPPLPIEANIGDTITINVKNSLDTVTGLHSHGIFQNKTNWMDGAIGVTQCGIPPGSSYTYNYTVNQHGTYWYHSHFMGQYVDGFRAPLIVHPVKEAYEYDEDWIVAVSDWYFQEYPEIMKSFLSLWNPTGLEPSPDSNTLLVLNRTTSGFQYIQSKSITFSPNKTYRIRFINMSAFAQFHISIIGHEMEIIEVDGIDVNRTKSDGFDMTIAQRYSVLVRGRNETNVNWGIRVDMDTSVFSPLRETLQPNITIPIIYNPTFPTTTNLPPYDITDDLTLTPLEVIPAVEPDVSHDITASMGMMTDGLPRAQFNDISYIMPPVPSVLTALTTGVYANDSAVYGRQTNALVLPHNAMIQIVLNNNDGGPHPFHMHGHVFQILHRSDTFYDPNTPLPLNPNPVRRDTVLVPPNGSVVIRFRADNPG</sequence>
<dbReference type="InterPro" id="IPR011707">
    <property type="entry name" value="Cu-oxidase-like_N"/>
</dbReference>
<keyword evidence="2 4" id="KW-0732">Signal</keyword>
<keyword evidence="3" id="KW-0186">Copper</keyword>
<dbReference type="GO" id="GO:0004322">
    <property type="term" value="F:ferroxidase activity"/>
    <property type="evidence" value="ECO:0007669"/>
    <property type="project" value="TreeGrafter"/>
</dbReference>
<evidence type="ECO:0000259" key="7">
    <source>
        <dbReference type="Pfam" id="PF07732"/>
    </source>
</evidence>
<protein>
    <submittedName>
        <fullName evidence="8">Uncharacterized protein</fullName>
    </submittedName>
</protein>
<dbReference type="SUPFAM" id="SSF49503">
    <property type="entry name" value="Cupredoxins"/>
    <property type="match status" value="3"/>
</dbReference>
<reference evidence="8" key="1">
    <citation type="submission" date="2020-05" db="EMBL/GenBank/DDBJ databases">
        <title>Phylogenomic resolution of chytrid fungi.</title>
        <authorList>
            <person name="Stajich J.E."/>
            <person name="Amses K."/>
            <person name="Simmons R."/>
            <person name="Seto K."/>
            <person name="Myers J."/>
            <person name="Bonds A."/>
            <person name="Quandt C.A."/>
            <person name="Barry K."/>
            <person name="Liu P."/>
            <person name="Grigoriev I."/>
            <person name="Longcore J.E."/>
            <person name="James T.Y."/>
        </authorList>
    </citation>
    <scope>NUCLEOTIDE SEQUENCE</scope>
    <source>
        <strain evidence="8">JEL0318</strain>
    </source>
</reference>
<dbReference type="PANTHER" id="PTHR11709:SF361">
    <property type="entry name" value="IRON TRANSPORT MULTICOPPER OXIDASE FET3"/>
    <property type="match status" value="1"/>
</dbReference>
<comment type="similarity">
    <text evidence="1">Belongs to the multicopper oxidase family.</text>
</comment>
<evidence type="ECO:0000259" key="5">
    <source>
        <dbReference type="Pfam" id="PF00394"/>
    </source>
</evidence>
<dbReference type="InterPro" id="IPR008972">
    <property type="entry name" value="Cupredoxin"/>
</dbReference>
<dbReference type="InterPro" id="IPR045087">
    <property type="entry name" value="Cu-oxidase_fam"/>
</dbReference>
<evidence type="ECO:0000256" key="2">
    <source>
        <dbReference type="ARBA" id="ARBA00022729"/>
    </source>
</evidence>
<name>A0AAD5X3E4_9FUNG</name>
<dbReference type="CDD" id="cd13851">
    <property type="entry name" value="CuRO_1_Fet3p"/>
    <property type="match status" value="1"/>
</dbReference>
<dbReference type="GO" id="GO:0010106">
    <property type="term" value="P:cellular response to iron ion starvation"/>
    <property type="evidence" value="ECO:0007669"/>
    <property type="project" value="TreeGrafter"/>
</dbReference>
<dbReference type="PANTHER" id="PTHR11709">
    <property type="entry name" value="MULTI-COPPER OXIDASE"/>
    <property type="match status" value="1"/>
</dbReference>
<dbReference type="CDD" id="cd13877">
    <property type="entry name" value="CuRO_2_Fet3p_like"/>
    <property type="match status" value="1"/>
</dbReference>
<feature type="chain" id="PRO_5041908219" evidence="4">
    <location>
        <begin position="20"/>
        <end position="470"/>
    </location>
</feature>
<accession>A0AAD5X3E4</accession>
<organism evidence="8 9">
    <name type="scientific">Rhizophlyctis rosea</name>
    <dbReference type="NCBI Taxonomy" id="64517"/>
    <lineage>
        <taxon>Eukaryota</taxon>
        <taxon>Fungi</taxon>
        <taxon>Fungi incertae sedis</taxon>
        <taxon>Chytridiomycota</taxon>
        <taxon>Chytridiomycota incertae sedis</taxon>
        <taxon>Chytridiomycetes</taxon>
        <taxon>Rhizophlyctidales</taxon>
        <taxon>Rhizophlyctidaceae</taxon>
        <taxon>Rhizophlyctis</taxon>
    </lineage>
</organism>